<feature type="region of interest" description="Disordered" evidence="1">
    <location>
        <begin position="79"/>
        <end position="104"/>
    </location>
</feature>
<keyword evidence="4" id="KW-1185">Reference proteome</keyword>
<dbReference type="EMBL" id="VWXL01000052">
    <property type="protein sequence ID" value="MVB10943.1"/>
    <property type="molecule type" value="Genomic_DNA"/>
</dbReference>
<proteinExistence type="predicted"/>
<dbReference type="AlphaFoldDB" id="A0A6N8I054"/>
<reference evidence="3 5" key="2">
    <citation type="submission" date="2020-08" db="EMBL/GenBank/DDBJ databases">
        <title>The isolate Caproiciproducens sp. 7D4C2 produces n-caproate at mildly acidic conditions from hexoses: genome and rBOX comparison with related strains and chain-elongating bacteria.</title>
        <authorList>
            <person name="Esquivel-Elizondo S."/>
            <person name="Bagci C."/>
            <person name="Temovska M."/>
            <person name="Jeon B.S."/>
            <person name="Bessarab I."/>
            <person name="Williams R.B.H."/>
            <person name="Huson D.H."/>
            <person name="Angenent L.T."/>
        </authorList>
    </citation>
    <scope>NUCLEOTIDE SEQUENCE [LARGE SCALE GENOMIC DNA]</scope>
    <source>
        <strain evidence="3 5">7D4C2</strain>
    </source>
</reference>
<name>A0A6N8I054_9FIRM</name>
<sequence>MAVEGIAAASAVSQTADSGQSTEQDRISELVRLEQDVQKLKTDYKDKANKNGMSQTEVTSKIRKYEKLIAKIEQEIRRIKRQESSRPAGLKKKDGKDGAKRSDSTVLSMAALKASYRMLIPVSGLTAVQEVSEESKADLSTQAGGTLDELV</sequence>
<evidence type="ECO:0000313" key="4">
    <source>
        <dbReference type="Proteomes" id="UP000469440"/>
    </source>
</evidence>
<accession>A0A6N8I054</accession>
<feature type="compositionally biased region" description="Polar residues" evidence="1">
    <location>
        <begin position="11"/>
        <end position="22"/>
    </location>
</feature>
<dbReference type="EMBL" id="CP060286">
    <property type="protein sequence ID" value="QNK39439.1"/>
    <property type="molecule type" value="Genomic_DNA"/>
</dbReference>
<feature type="region of interest" description="Disordered" evidence="1">
    <location>
        <begin position="131"/>
        <end position="151"/>
    </location>
</feature>
<gene>
    <name evidence="2" type="ORF">CAFE_16440</name>
    <name evidence="3" type="ORF">HCR03_11840</name>
</gene>
<evidence type="ECO:0000313" key="3">
    <source>
        <dbReference type="EMBL" id="QNK39439.1"/>
    </source>
</evidence>
<feature type="region of interest" description="Disordered" evidence="1">
    <location>
        <begin position="1"/>
        <end position="28"/>
    </location>
</feature>
<organism evidence="2 4">
    <name type="scientific">Caproicibacter fermentans</name>
    <dbReference type="NCBI Taxonomy" id="2576756"/>
    <lineage>
        <taxon>Bacteria</taxon>
        <taxon>Bacillati</taxon>
        <taxon>Bacillota</taxon>
        <taxon>Clostridia</taxon>
        <taxon>Eubacteriales</taxon>
        <taxon>Acutalibacteraceae</taxon>
        <taxon>Caproicibacter</taxon>
    </lineage>
</organism>
<dbReference type="Proteomes" id="UP000469440">
    <property type="component" value="Unassembled WGS sequence"/>
</dbReference>
<protein>
    <submittedName>
        <fullName evidence="2">Uncharacterized protein</fullName>
    </submittedName>
</protein>
<reference evidence="2 4" key="1">
    <citation type="submission" date="2019-09" db="EMBL/GenBank/DDBJ databases">
        <title>Genome sequence of Clostridium sp. EA1.</title>
        <authorList>
            <person name="Poehlein A."/>
            <person name="Bengelsdorf F.R."/>
            <person name="Daniel R."/>
        </authorList>
    </citation>
    <scope>NUCLEOTIDE SEQUENCE [LARGE SCALE GENOMIC DNA]</scope>
    <source>
        <strain evidence="2 4">EA1</strain>
    </source>
</reference>
<evidence type="ECO:0000313" key="5">
    <source>
        <dbReference type="Proteomes" id="UP000515909"/>
    </source>
</evidence>
<dbReference type="RefSeq" id="WP_066645563.1">
    <property type="nucleotide sequence ID" value="NZ_CP060286.1"/>
</dbReference>
<accession>A0A7G8T748</accession>
<feature type="compositionally biased region" description="Basic and acidic residues" evidence="1">
    <location>
        <begin position="91"/>
        <end position="103"/>
    </location>
</feature>
<dbReference type="Proteomes" id="UP000515909">
    <property type="component" value="Chromosome"/>
</dbReference>
<dbReference type="KEGG" id="cfem:HCR03_11840"/>
<evidence type="ECO:0000256" key="1">
    <source>
        <dbReference type="SAM" id="MobiDB-lite"/>
    </source>
</evidence>
<evidence type="ECO:0000313" key="2">
    <source>
        <dbReference type="EMBL" id="MVB10943.1"/>
    </source>
</evidence>
<dbReference type="OrthoDB" id="9964860at2"/>